<proteinExistence type="predicted"/>
<evidence type="ECO:0000313" key="1">
    <source>
        <dbReference type="EMBL" id="MCO4293963.1"/>
    </source>
</evidence>
<protein>
    <submittedName>
        <fullName evidence="1">Uncharacterized protein</fullName>
    </submittedName>
</protein>
<accession>A0A9X2JDB8</accession>
<reference evidence="1" key="1">
    <citation type="submission" date="2022-06" db="EMBL/GenBank/DDBJ databases">
        <title>Solitalea sp. MAHUQ-68 isolated from rhizospheric soil.</title>
        <authorList>
            <person name="Huq M.A."/>
        </authorList>
    </citation>
    <scope>NUCLEOTIDE SEQUENCE</scope>
    <source>
        <strain evidence="1">MAHUQ-68</strain>
    </source>
</reference>
<evidence type="ECO:0000313" key="2">
    <source>
        <dbReference type="Proteomes" id="UP001155182"/>
    </source>
</evidence>
<dbReference type="AlphaFoldDB" id="A0A9X2JDB8"/>
<gene>
    <name evidence="1" type="ORF">NF867_13945</name>
</gene>
<sequence>MRKYIFLILFISVLKVSAHVDLLIGTGNVLKGGTLKLKMVSEIDK</sequence>
<organism evidence="1 2">
    <name type="scientific">Solitalea agri</name>
    <dbReference type="NCBI Taxonomy" id="2953739"/>
    <lineage>
        <taxon>Bacteria</taxon>
        <taxon>Pseudomonadati</taxon>
        <taxon>Bacteroidota</taxon>
        <taxon>Sphingobacteriia</taxon>
        <taxon>Sphingobacteriales</taxon>
        <taxon>Sphingobacteriaceae</taxon>
        <taxon>Solitalea</taxon>
    </lineage>
</organism>
<dbReference type="Proteomes" id="UP001155182">
    <property type="component" value="Unassembled WGS sequence"/>
</dbReference>
<dbReference type="RefSeq" id="WP_252588711.1">
    <property type="nucleotide sequence ID" value="NZ_JAMWYS010000050.1"/>
</dbReference>
<name>A0A9X2JDB8_9SPHI</name>
<comment type="caution">
    <text evidence="1">The sequence shown here is derived from an EMBL/GenBank/DDBJ whole genome shotgun (WGS) entry which is preliminary data.</text>
</comment>
<keyword evidence="2" id="KW-1185">Reference proteome</keyword>
<dbReference type="EMBL" id="JAMWYS010000050">
    <property type="protein sequence ID" value="MCO4293963.1"/>
    <property type="molecule type" value="Genomic_DNA"/>
</dbReference>